<evidence type="ECO:0000256" key="11">
    <source>
        <dbReference type="SAM" id="Coils"/>
    </source>
</evidence>
<dbReference type="EMBL" id="JI165440">
    <property type="protein sequence ID" value="ADY41061.1"/>
    <property type="molecule type" value="mRNA"/>
</dbReference>
<protein>
    <submittedName>
        <fullName evidence="14">Sterol regulatory element-binding protein 1</fullName>
    </submittedName>
</protein>
<keyword evidence="7" id="KW-0238">DNA-binding</keyword>
<dbReference type="PANTHER" id="PTHR46062">
    <property type="entry name" value="STEROL REGULATORY ELEMENT-BINDING PROTEIN"/>
    <property type="match status" value="1"/>
</dbReference>
<dbReference type="CDD" id="cd11394">
    <property type="entry name" value="bHLHzip_SREBP"/>
    <property type="match status" value="1"/>
</dbReference>
<dbReference type="GO" id="GO:0046983">
    <property type="term" value="F:protein dimerization activity"/>
    <property type="evidence" value="ECO:0007669"/>
    <property type="project" value="InterPro"/>
</dbReference>
<keyword evidence="5" id="KW-1133">Transmembrane helix</keyword>
<feature type="compositionally biased region" description="Polar residues" evidence="12">
    <location>
        <begin position="267"/>
        <end position="276"/>
    </location>
</feature>
<dbReference type="InterPro" id="IPR011598">
    <property type="entry name" value="bHLH_dom"/>
</dbReference>
<evidence type="ECO:0000256" key="12">
    <source>
        <dbReference type="SAM" id="MobiDB-lite"/>
    </source>
</evidence>
<accession>F1KT57</accession>
<evidence type="ECO:0000256" key="2">
    <source>
        <dbReference type="ARBA" id="ARBA00004477"/>
    </source>
</evidence>
<dbReference type="PROSITE" id="PS50888">
    <property type="entry name" value="BHLH"/>
    <property type="match status" value="1"/>
</dbReference>
<sequence length="1055" mass="118088">MPNGMDNVNDAPISDPFLCLDTDLDDVSEVIRSNWACTDEMSAGDLNMWPEMNRPGSRPGIDPLLSFGRTHDSPQQLRDPNTYKEIGSIVSLLQEDDHMLDDAQNYHHFMNESLPLHSGQSLLPSSSVDNNLASNSQYSRNAIEPSAFSYSHYQGSHFVESPSRGGVAIGGDGRSGCEVKEEKWHSGGEFGSRAHNTKQELLDLIATMTPAEVEHLRASRCTSSCLHRERHHPMAVGVATKMPSTSAAVDALSIRRGSEPGSLILSPRTTSSTASTDLAIDTNDSDTDAEFGTSSRKGPKTERRTAHNLIEKKYRCSINDRIQCLKTMLSTEDAKMSKSATLRKAIEHISALRHENEILHREVERLRLLLKANRIEEPSGSISILPSTSLTSTSISSQSSPDSSECSPTSAHPKRSRTMVDKSRVTMLAFMFALVIWNPVSLFIDSSYAPAASVSTSAFHSSVPGRSLQQVEDAVPFDIGEAESVWWRDSIVRPCFVWSVNVFIIFCFLTRVLVYGEPVADVKSSSWTLFLNTKSAADRYIQRGNYNEAARQLRECLRVLERPLPTTGFDKLISVLWQVIRHLLNSVWIGRWFARRKRSPAKPVTVVCRSHAYTALIYHQLHQLHLIGAENTGDGLTGLNLALSAVNLAESAGCSPDGLSHAHRADIYLNAALRVKITLPAFTGVPLFLYFMRRARRHARCAEEGTLEGIAWIFHPLARKFLSSTQLAAHLHDRHSSHFPFVTTTLSMRPLERLTAAFKLELLTTLLTELSNPITSSNMGFVDISHLLLRICTAVPQKSLHDPSSAVEVALNVEGDELCTWWTHVFTCALYWKHSDNANAHKHYTVVRKCPRQLLNSDVSLAVGHAFCSRKLCADDRGNRHFTEVVWAHATRSFSFLQRIHLEKKCTRNSPTANAIHEIVRSISLEWLLMSVLDVWHSHMDITKPYWEQSPITPLKQLYEQTFTQFRAVARSNEHAHCKVAIYELASRMLNAANPVSTWREFVRVTGHQRAASVTSRGRGVLCCQTLNYTRFSHLFQIDILRKLHSDINTFTMTP</sequence>
<feature type="domain" description="BHLH" evidence="13">
    <location>
        <begin position="302"/>
        <end position="352"/>
    </location>
</feature>
<dbReference type="AlphaFoldDB" id="F1KT57"/>
<feature type="coiled-coil region" evidence="11">
    <location>
        <begin position="342"/>
        <end position="369"/>
    </location>
</feature>
<dbReference type="GO" id="GO:0005789">
    <property type="term" value="C:endoplasmic reticulum membrane"/>
    <property type="evidence" value="ECO:0007669"/>
    <property type="project" value="UniProtKB-SubCell"/>
</dbReference>
<keyword evidence="10" id="KW-0539">Nucleus</keyword>
<evidence type="ECO:0000256" key="3">
    <source>
        <dbReference type="ARBA" id="ARBA00022692"/>
    </source>
</evidence>
<keyword evidence="9" id="KW-0804">Transcription</keyword>
<evidence type="ECO:0000256" key="4">
    <source>
        <dbReference type="ARBA" id="ARBA00022824"/>
    </source>
</evidence>
<feature type="compositionally biased region" description="Low complexity" evidence="12">
    <location>
        <begin position="393"/>
        <end position="410"/>
    </location>
</feature>
<evidence type="ECO:0000256" key="6">
    <source>
        <dbReference type="ARBA" id="ARBA00023015"/>
    </source>
</evidence>
<dbReference type="GO" id="GO:0000978">
    <property type="term" value="F:RNA polymerase II cis-regulatory region sequence-specific DNA binding"/>
    <property type="evidence" value="ECO:0007669"/>
    <property type="project" value="TreeGrafter"/>
</dbReference>
<feature type="region of interest" description="Disordered" evidence="12">
    <location>
        <begin position="393"/>
        <end position="418"/>
    </location>
</feature>
<evidence type="ECO:0000256" key="5">
    <source>
        <dbReference type="ARBA" id="ARBA00022989"/>
    </source>
</evidence>
<feature type="region of interest" description="Disordered" evidence="12">
    <location>
        <begin position="259"/>
        <end position="304"/>
    </location>
</feature>
<keyword evidence="3" id="KW-0812">Transmembrane</keyword>
<evidence type="ECO:0000256" key="10">
    <source>
        <dbReference type="ARBA" id="ARBA00023242"/>
    </source>
</evidence>
<dbReference type="GO" id="GO:0005634">
    <property type="term" value="C:nucleus"/>
    <property type="evidence" value="ECO:0007669"/>
    <property type="project" value="UniProtKB-SubCell"/>
</dbReference>
<evidence type="ECO:0000256" key="8">
    <source>
        <dbReference type="ARBA" id="ARBA00023136"/>
    </source>
</evidence>
<dbReference type="Gene3D" id="4.10.280.10">
    <property type="entry name" value="Helix-loop-helix DNA-binding domain"/>
    <property type="match status" value="1"/>
</dbReference>
<dbReference type="GO" id="GO:0000981">
    <property type="term" value="F:DNA-binding transcription factor activity, RNA polymerase II-specific"/>
    <property type="evidence" value="ECO:0007669"/>
    <property type="project" value="TreeGrafter"/>
</dbReference>
<dbReference type="SUPFAM" id="SSF47459">
    <property type="entry name" value="HLH, helix-loop-helix DNA-binding domain"/>
    <property type="match status" value="1"/>
</dbReference>
<proteinExistence type="evidence at transcript level"/>
<dbReference type="InterPro" id="IPR036638">
    <property type="entry name" value="HLH_DNA-bd_sf"/>
</dbReference>
<keyword evidence="4" id="KW-0256">Endoplasmic reticulum</keyword>
<evidence type="ECO:0000313" key="14">
    <source>
        <dbReference type="EMBL" id="ADY41061.1"/>
    </source>
</evidence>
<keyword evidence="8" id="KW-0472">Membrane</keyword>
<dbReference type="SMART" id="SM00353">
    <property type="entry name" value="HLH"/>
    <property type="match status" value="1"/>
</dbReference>
<evidence type="ECO:0000259" key="13">
    <source>
        <dbReference type="PROSITE" id="PS50888"/>
    </source>
</evidence>
<organism evidence="14">
    <name type="scientific">Ascaris suum</name>
    <name type="common">Pig roundworm</name>
    <name type="synonym">Ascaris lumbricoides</name>
    <dbReference type="NCBI Taxonomy" id="6253"/>
    <lineage>
        <taxon>Eukaryota</taxon>
        <taxon>Metazoa</taxon>
        <taxon>Ecdysozoa</taxon>
        <taxon>Nematoda</taxon>
        <taxon>Chromadorea</taxon>
        <taxon>Rhabditida</taxon>
        <taxon>Spirurina</taxon>
        <taxon>Ascaridomorpha</taxon>
        <taxon>Ascaridoidea</taxon>
        <taxon>Ascarididae</taxon>
        <taxon>Ascaris</taxon>
    </lineage>
</organism>
<evidence type="ECO:0000256" key="1">
    <source>
        <dbReference type="ARBA" id="ARBA00004123"/>
    </source>
</evidence>
<comment type="subcellular location">
    <subcellularLocation>
        <location evidence="2">Endoplasmic reticulum membrane</location>
        <topology evidence="2">Multi-pass membrane protein</topology>
    </subcellularLocation>
    <subcellularLocation>
        <location evidence="1">Nucleus</location>
    </subcellularLocation>
</comment>
<dbReference type="Pfam" id="PF00010">
    <property type="entry name" value="HLH"/>
    <property type="match status" value="1"/>
</dbReference>
<name>F1KT57_ASCSU</name>
<keyword evidence="11" id="KW-0175">Coiled coil</keyword>
<reference evidence="14" key="1">
    <citation type="journal article" date="2011" name="Genome Res.">
        <title>Deep small RNA sequencing from the nematode Ascaris reveals conservation, functional diversification, and novel developmental profiles.</title>
        <authorList>
            <person name="Wang J."/>
            <person name="Czech B."/>
            <person name="Crunk A."/>
            <person name="Wallace A."/>
            <person name="Mitreva M."/>
            <person name="Hannon G.J."/>
            <person name="Davis R.E."/>
        </authorList>
    </citation>
    <scope>NUCLEOTIDE SEQUENCE</scope>
</reference>
<evidence type="ECO:0000256" key="9">
    <source>
        <dbReference type="ARBA" id="ARBA00023163"/>
    </source>
</evidence>
<evidence type="ECO:0000256" key="7">
    <source>
        <dbReference type="ARBA" id="ARBA00023125"/>
    </source>
</evidence>
<dbReference type="PANTHER" id="PTHR46062:SF1">
    <property type="entry name" value="LP12374P"/>
    <property type="match status" value="1"/>
</dbReference>
<keyword evidence="6" id="KW-0805">Transcription regulation</keyword>